<proteinExistence type="inferred from homology"/>
<evidence type="ECO:0000256" key="8">
    <source>
        <dbReference type="SAM" id="MobiDB-lite"/>
    </source>
</evidence>
<comment type="similarity">
    <text evidence="2">Belongs to the mitochondrial carrier (TC 2.A.29) family.</text>
</comment>
<feature type="compositionally biased region" description="Basic and acidic residues" evidence="8">
    <location>
        <begin position="130"/>
        <end position="139"/>
    </location>
</feature>
<evidence type="ECO:0000313" key="9">
    <source>
        <dbReference type="EMBL" id="KJP84987.1"/>
    </source>
</evidence>
<dbReference type="GO" id="GO:0006862">
    <property type="term" value="P:nucleotide transport"/>
    <property type="evidence" value="ECO:0007669"/>
    <property type="project" value="InterPro"/>
</dbReference>
<keyword evidence="6" id="KW-1133">Transmembrane helix</keyword>
<evidence type="ECO:0000256" key="7">
    <source>
        <dbReference type="ARBA" id="ARBA00023136"/>
    </source>
</evidence>
<dbReference type="AlphaFoldDB" id="A0A0D9QDS0"/>
<dbReference type="PANTHER" id="PTHR45683">
    <property type="entry name" value="MITOCHONDRIAL NICOTINAMIDE ADENINE DINUCLEOTIDE TRANSPORTER 1-RELATED-RELATED"/>
    <property type="match status" value="1"/>
</dbReference>
<organism evidence="9 10">
    <name type="scientific">Plasmodium fragile</name>
    <dbReference type="NCBI Taxonomy" id="5857"/>
    <lineage>
        <taxon>Eukaryota</taxon>
        <taxon>Sar</taxon>
        <taxon>Alveolata</taxon>
        <taxon>Apicomplexa</taxon>
        <taxon>Aconoidasida</taxon>
        <taxon>Haemosporida</taxon>
        <taxon>Plasmodiidae</taxon>
        <taxon>Plasmodium</taxon>
        <taxon>Plasmodium (Plasmodium)</taxon>
    </lineage>
</organism>
<evidence type="ECO:0000256" key="2">
    <source>
        <dbReference type="ARBA" id="ARBA00006375"/>
    </source>
</evidence>
<keyword evidence="5" id="KW-0677">Repeat</keyword>
<dbReference type="SUPFAM" id="SSF103506">
    <property type="entry name" value="Mitochondrial carrier"/>
    <property type="match status" value="1"/>
</dbReference>
<evidence type="ECO:0000256" key="6">
    <source>
        <dbReference type="ARBA" id="ARBA00022989"/>
    </source>
</evidence>
<feature type="region of interest" description="Disordered" evidence="8">
    <location>
        <begin position="118"/>
        <end position="146"/>
    </location>
</feature>
<evidence type="ECO:0000256" key="1">
    <source>
        <dbReference type="ARBA" id="ARBA00004370"/>
    </source>
</evidence>
<dbReference type="OrthoDB" id="10253709at2759"/>
<keyword evidence="3" id="KW-0813">Transport</keyword>
<evidence type="ECO:0000256" key="3">
    <source>
        <dbReference type="ARBA" id="ARBA00022448"/>
    </source>
</evidence>
<evidence type="ECO:0008006" key="11">
    <source>
        <dbReference type="Google" id="ProtNLM"/>
    </source>
</evidence>
<dbReference type="InterPro" id="IPR044712">
    <property type="entry name" value="SLC25A32-like"/>
</dbReference>
<dbReference type="Gene3D" id="1.50.40.10">
    <property type="entry name" value="Mitochondrial carrier domain"/>
    <property type="match status" value="1"/>
</dbReference>
<sequence length="668" mass="75230">MLIEKYDVNPKFEIGFSPFYFISYPLYNIQCRSILYKYLNHYDKNVAYSPLVNINNLNLKTYIICIFNSLQQIYHDEGISGLYKGLIPMLAHIISKKSFYYLLEKIHFVIWSRRGREKQRGPYNSGKAPRSYEHRFADDDSREDDGENASNFIGDEINLQVVRQMDMVRDDDDSVKKKKKKKYFHLSFYHSFYEYLSCILSYPLLNISTKLIVFQNNSVSLMNNLKAIVHLTYMYDGFKGFFKGLNSYLLIQSTEKILNCFLYRAFSDSCSYEKVLTIKVVLSTCLNTIIAPYIQYSILNRSQSLVPGLCKETTFNNFFCTFHWKSHLSNVSVGLVVAGVQLIIIALLPRDTPKSDEVVDQEKDDAFSLTPSCLTLREENLFVCRSGSGTTEQAGSTSEGNAHIEKKKKKIMLSSAVPKRYKFDQKGNLTEVNLLHCKSVVLRNKYIDSKNSLTCSTNIIPELHETANDCSTSKMATMSQENVFEPEPISTSSYAHEGVGGGAGSSSLLSMNMVQSVSSVSNGGNDSPQYIPNQCCNMNMMMGGAGLCGQEVNNAPLVFVDGAAYCAEDGGQGIDPGVVAVSNALFAYNSAFQCIPIKTSPNVFRRRIKGEGNSEWSNAFVTRVDPCECGDPEEQFKPYEVTKYYDDGQVKTVFNFDQDSASQEQPPL</sequence>
<dbReference type="EMBL" id="KQ001765">
    <property type="protein sequence ID" value="KJP84987.1"/>
    <property type="molecule type" value="Genomic_DNA"/>
</dbReference>
<evidence type="ECO:0000256" key="5">
    <source>
        <dbReference type="ARBA" id="ARBA00022737"/>
    </source>
</evidence>
<dbReference type="GO" id="GO:0055085">
    <property type="term" value="P:transmembrane transport"/>
    <property type="evidence" value="ECO:0007669"/>
    <property type="project" value="InterPro"/>
</dbReference>
<comment type="subcellular location">
    <subcellularLocation>
        <location evidence="1">Membrane</location>
    </subcellularLocation>
</comment>
<evidence type="ECO:0000256" key="4">
    <source>
        <dbReference type="ARBA" id="ARBA00022692"/>
    </source>
</evidence>
<protein>
    <recommendedName>
        <fullName evidence="11">Mitochondrial carrier protein</fullName>
    </recommendedName>
</protein>
<name>A0A0D9QDS0_PLAFR</name>
<dbReference type="Proteomes" id="UP000054561">
    <property type="component" value="Unassembled WGS sequence"/>
</dbReference>
<keyword evidence="4" id="KW-0812">Transmembrane</keyword>
<keyword evidence="7" id="KW-0472">Membrane</keyword>
<evidence type="ECO:0000313" key="10">
    <source>
        <dbReference type="Proteomes" id="UP000054561"/>
    </source>
</evidence>
<dbReference type="GeneID" id="24270696"/>
<gene>
    <name evidence="9" type="ORF">AK88_05382</name>
</gene>
<dbReference type="RefSeq" id="XP_012338407.1">
    <property type="nucleotide sequence ID" value="XM_012482984.1"/>
</dbReference>
<reference evidence="9 10" key="1">
    <citation type="submission" date="2014-03" db="EMBL/GenBank/DDBJ databases">
        <title>The Genome Sequence of Plasmodium fragile nilgiri.</title>
        <authorList>
            <consortium name="The Broad Institute Genomics Platform"/>
            <consortium name="The Broad Institute Genome Sequencing Center for Infectious Disease"/>
            <person name="Neafsey D."/>
            <person name="Duraisingh M."/>
            <person name="Young S.K."/>
            <person name="Zeng Q."/>
            <person name="Gargeya S."/>
            <person name="Abouelleil A."/>
            <person name="Alvarado L."/>
            <person name="Chapman S.B."/>
            <person name="Gainer-Dewar J."/>
            <person name="Goldberg J."/>
            <person name="Griggs A."/>
            <person name="Gujja S."/>
            <person name="Hansen M."/>
            <person name="Howarth C."/>
            <person name="Imamovic A."/>
            <person name="Larimer J."/>
            <person name="Pearson M."/>
            <person name="Poon T.W."/>
            <person name="Priest M."/>
            <person name="Roberts A."/>
            <person name="Saif S."/>
            <person name="Shea T."/>
            <person name="Sykes S."/>
            <person name="Wortman J."/>
            <person name="Nusbaum C."/>
            <person name="Birren B."/>
        </authorList>
    </citation>
    <scope>NUCLEOTIDE SEQUENCE [LARGE SCALE GENOMIC DNA]</scope>
    <source>
        <strain evidence="10">nilgiri</strain>
    </source>
</reference>
<accession>A0A0D9QDS0</accession>
<dbReference type="InterPro" id="IPR023395">
    <property type="entry name" value="MCP_dom_sf"/>
</dbReference>
<dbReference type="GO" id="GO:0016020">
    <property type="term" value="C:membrane"/>
    <property type="evidence" value="ECO:0007669"/>
    <property type="project" value="UniProtKB-SubCell"/>
</dbReference>
<keyword evidence="10" id="KW-1185">Reference proteome</keyword>
<dbReference type="VEuPathDB" id="PlasmoDB:AK88_05382"/>